<dbReference type="EMBL" id="JAVHJL010000011">
    <property type="protein sequence ID" value="KAK6496240.1"/>
    <property type="molecule type" value="Genomic_DNA"/>
</dbReference>
<dbReference type="Proteomes" id="UP001370758">
    <property type="component" value="Unassembled WGS sequence"/>
</dbReference>
<feature type="transmembrane region" description="Helical" evidence="2">
    <location>
        <begin position="219"/>
        <end position="238"/>
    </location>
</feature>
<comment type="caution">
    <text evidence="3">The sequence shown here is derived from an EMBL/GenBank/DDBJ whole genome shotgun (WGS) entry which is preliminary data.</text>
</comment>
<protein>
    <recommendedName>
        <fullName evidence="5">t-SNARE coiled-coil homology domain-containing protein</fullName>
    </recommendedName>
</protein>
<feature type="compositionally biased region" description="Pro residues" evidence="1">
    <location>
        <begin position="37"/>
        <end position="47"/>
    </location>
</feature>
<feature type="region of interest" description="Disordered" evidence="1">
    <location>
        <begin position="1"/>
        <end position="69"/>
    </location>
</feature>
<evidence type="ECO:0008006" key="5">
    <source>
        <dbReference type="Google" id="ProtNLM"/>
    </source>
</evidence>
<keyword evidence="2" id="KW-1133">Transmembrane helix</keyword>
<evidence type="ECO:0000256" key="2">
    <source>
        <dbReference type="SAM" id="Phobius"/>
    </source>
</evidence>
<keyword evidence="2" id="KW-0472">Membrane</keyword>
<organism evidence="3 4">
    <name type="scientific">Arthrobotrys musiformis</name>
    <dbReference type="NCBI Taxonomy" id="47236"/>
    <lineage>
        <taxon>Eukaryota</taxon>
        <taxon>Fungi</taxon>
        <taxon>Dikarya</taxon>
        <taxon>Ascomycota</taxon>
        <taxon>Pezizomycotina</taxon>
        <taxon>Orbiliomycetes</taxon>
        <taxon>Orbiliales</taxon>
        <taxon>Orbiliaceae</taxon>
        <taxon>Arthrobotrys</taxon>
    </lineage>
</organism>
<proteinExistence type="predicted"/>
<evidence type="ECO:0000313" key="3">
    <source>
        <dbReference type="EMBL" id="KAK6496240.1"/>
    </source>
</evidence>
<reference evidence="3 4" key="1">
    <citation type="submission" date="2023-08" db="EMBL/GenBank/DDBJ databases">
        <authorList>
            <person name="Palmer J.M."/>
        </authorList>
    </citation>
    <scope>NUCLEOTIDE SEQUENCE [LARGE SCALE GENOMIC DNA]</scope>
    <source>
        <strain evidence="3 4">TWF481</strain>
    </source>
</reference>
<dbReference type="AlphaFoldDB" id="A0AAV9VYS4"/>
<feature type="compositionally biased region" description="Polar residues" evidence="1">
    <location>
        <begin position="24"/>
        <end position="34"/>
    </location>
</feature>
<gene>
    <name evidence="3" type="ORF">TWF481_002265</name>
</gene>
<keyword evidence="2" id="KW-0812">Transmembrane</keyword>
<evidence type="ECO:0000313" key="4">
    <source>
        <dbReference type="Proteomes" id="UP001370758"/>
    </source>
</evidence>
<sequence>MPPIQHTFGTTGNAPSHPGAGATSMPQSHPQNNDPYLPQPPIPPPIPGTYETEVSIPSVPPAPHAQNAHPTNAFRYAHPYEDFERPQEPIPAYTRHAPNDSPDLLAARREYLDIEAQIQNETTELNHRLNNPSEDPTTINSLQDSIRKLYFRKGALMQRIQDLQDPNSYAFQQSQAMTVAVDPTAQAMLMYDDEARQDRNRALTLANYTVSRRDRVKGCICMIILLVVLGIVIIGLVVKKRHG</sequence>
<accession>A0AAV9VYS4</accession>
<keyword evidence="4" id="KW-1185">Reference proteome</keyword>
<evidence type="ECO:0000256" key="1">
    <source>
        <dbReference type="SAM" id="MobiDB-lite"/>
    </source>
</evidence>
<name>A0AAV9VYS4_9PEZI</name>